<dbReference type="GO" id="GO:0000785">
    <property type="term" value="C:chromatin"/>
    <property type="evidence" value="ECO:0007669"/>
    <property type="project" value="TreeGrafter"/>
</dbReference>
<feature type="compositionally biased region" description="Acidic residues" evidence="8">
    <location>
        <begin position="1193"/>
        <end position="1204"/>
    </location>
</feature>
<dbReference type="PROSITE" id="PS51192">
    <property type="entry name" value="HELICASE_ATP_BIND_1"/>
    <property type="match status" value="1"/>
</dbReference>
<evidence type="ECO:0000256" key="5">
    <source>
        <dbReference type="ARBA" id="ARBA00022840"/>
    </source>
</evidence>
<feature type="compositionally biased region" description="Low complexity" evidence="8">
    <location>
        <begin position="1438"/>
        <end position="1452"/>
    </location>
</feature>
<protein>
    <recommendedName>
        <fullName evidence="13">Chromodomain-helicase-DNA-binding protein 6</fullName>
    </recommendedName>
</protein>
<dbReference type="SUPFAM" id="SSF54160">
    <property type="entry name" value="Chromo domain-like"/>
    <property type="match status" value="2"/>
</dbReference>
<feature type="compositionally biased region" description="Basic and acidic residues" evidence="8">
    <location>
        <begin position="1922"/>
        <end position="1940"/>
    </location>
</feature>
<dbReference type="InterPro" id="IPR038718">
    <property type="entry name" value="SNF2-like_sf"/>
</dbReference>
<feature type="compositionally biased region" description="Basic residues" evidence="8">
    <location>
        <begin position="1156"/>
        <end position="1170"/>
    </location>
</feature>
<dbReference type="Gene3D" id="2.40.50.40">
    <property type="match status" value="2"/>
</dbReference>
<keyword evidence="4" id="KW-0378">Hydrolase</keyword>
<evidence type="ECO:0000259" key="10">
    <source>
        <dbReference type="PROSITE" id="PS51192"/>
    </source>
</evidence>
<dbReference type="GO" id="GO:0003682">
    <property type="term" value="F:chromatin binding"/>
    <property type="evidence" value="ECO:0007669"/>
    <property type="project" value="TreeGrafter"/>
</dbReference>
<dbReference type="OrthoDB" id="5857104at2759"/>
<dbReference type="PROSITE" id="PS51194">
    <property type="entry name" value="HELICASE_CTER"/>
    <property type="match status" value="1"/>
</dbReference>
<dbReference type="Pfam" id="PF00176">
    <property type="entry name" value="SNF2-rel_dom"/>
    <property type="match status" value="1"/>
</dbReference>
<dbReference type="PANTHER" id="PTHR45623">
    <property type="entry name" value="CHROMODOMAIN-HELICASE-DNA-BINDING PROTEIN 3-RELATED-RELATED"/>
    <property type="match status" value="1"/>
</dbReference>
<dbReference type="STRING" id="112090.W4GT37"/>
<evidence type="ECO:0000259" key="11">
    <source>
        <dbReference type="PROSITE" id="PS51194"/>
    </source>
</evidence>
<comment type="subcellular location">
    <subcellularLocation>
        <location evidence="1">Nucleus</location>
    </subcellularLocation>
</comment>
<feature type="domain" description="Helicase ATP-binding" evidence="10">
    <location>
        <begin position="556"/>
        <end position="748"/>
    </location>
</feature>
<evidence type="ECO:0000256" key="2">
    <source>
        <dbReference type="ARBA" id="ARBA00022737"/>
    </source>
</evidence>
<dbReference type="InterPro" id="IPR023780">
    <property type="entry name" value="Chromo_domain"/>
</dbReference>
<dbReference type="SMART" id="SM00487">
    <property type="entry name" value="DEXDc"/>
    <property type="match status" value="1"/>
</dbReference>
<evidence type="ECO:0000256" key="3">
    <source>
        <dbReference type="ARBA" id="ARBA00022741"/>
    </source>
</evidence>
<feature type="region of interest" description="Disordered" evidence="8">
    <location>
        <begin position="1436"/>
        <end position="1475"/>
    </location>
</feature>
<keyword evidence="6" id="KW-0539">Nucleus</keyword>
<dbReference type="PROSITE" id="PS50013">
    <property type="entry name" value="CHROMO_2"/>
    <property type="match status" value="2"/>
</dbReference>
<feature type="domain" description="Chromo" evidence="9">
    <location>
        <begin position="372"/>
        <end position="429"/>
    </location>
</feature>
<keyword evidence="3" id="KW-0547">Nucleotide-binding</keyword>
<dbReference type="GeneID" id="20806645"/>
<gene>
    <name evidence="12" type="ORF">H257_04649</name>
</gene>
<evidence type="ECO:0000256" key="8">
    <source>
        <dbReference type="SAM" id="MobiDB-lite"/>
    </source>
</evidence>
<feature type="region of interest" description="Disordered" evidence="8">
    <location>
        <begin position="360"/>
        <end position="384"/>
    </location>
</feature>
<feature type="region of interest" description="Disordered" evidence="8">
    <location>
        <begin position="1922"/>
        <end position="1963"/>
    </location>
</feature>
<reference evidence="12" key="1">
    <citation type="submission" date="2013-12" db="EMBL/GenBank/DDBJ databases">
        <title>The Genome Sequence of Aphanomyces astaci APO3.</title>
        <authorList>
            <consortium name="The Broad Institute Genomics Platform"/>
            <person name="Russ C."/>
            <person name="Tyler B."/>
            <person name="van West P."/>
            <person name="Dieguez-Uribeondo J."/>
            <person name="Young S.K."/>
            <person name="Zeng Q."/>
            <person name="Gargeya S."/>
            <person name="Fitzgerald M."/>
            <person name="Abouelleil A."/>
            <person name="Alvarado L."/>
            <person name="Chapman S.B."/>
            <person name="Gainer-Dewar J."/>
            <person name="Goldberg J."/>
            <person name="Griggs A."/>
            <person name="Gujja S."/>
            <person name="Hansen M."/>
            <person name="Howarth C."/>
            <person name="Imamovic A."/>
            <person name="Ireland A."/>
            <person name="Larimer J."/>
            <person name="McCowan C."/>
            <person name="Murphy C."/>
            <person name="Pearson M."/>
            <person name="Poon T.W."/>
            <person name="Priest M."/>
            <person name="Roberts A."/>
            <person name="Saif S."/>
            <person name="Shea T."/>
            <person name="Sykes S."/>
            <person name="Wortman J."/>
            <person name="Nusbaum C."/>
            <person name="Birren B."/>
        </authorList>
    </citation>
    <scope>NUCLEOTIDE SEQUENCE [LARGE SCALE GENOMIC DNA]</scope>
    <source>
        <strain evidence="12">APO3</strain>
    </source>
</reference>
<dbReference type="VEuPathDB" id="FungiDB:H257_04649"/>
<dbReference type="InterPro" id="IPR027417">
    <property type="entry name" value="P-loop_NTPase"/>
</dbReference>
<proteinExistence type="predicted"/>
<evidence type="ECO:0000256" key="4">
    <source>
        <dbReference type="ARBA" id="ARBA00022801"/>
    </source>
</evidence>
<evidence type="ECO:0000256" key="1">
    <source>
        <dbReference type="ARBA" id="ARBA00004123"/>
    </source>
</evidence>
<feature type="compositionally biased region" description="Basic and acidic residues" evidence="8">
    <location>
        <begin position="1171"/>
        <end position="1192"/>
    </location>
</feature>
<dbReference type="CDD" id="cd17995">
    <property type="entry name" value="DEXHc_CHD6_7_8_9"/>
    <property type="match status" value="1"/>
</dbReference>
<dbReference type="SUPFAM" id="SSF52540">
    <property type="entry name" value="P-loop containing nucleoside triphosphate hydrolases"/>
    <property type="match status" value="2"/>
</dbReference>
<dbReference type="EMBL" id="KI913121">
    <property type="protein sequence ID" value="ETV82872.1"/>
    <property type="molecule type" value="Genomic_DNA"/>
</dbReference>
<dbReference type="GO" id="GO:0005634">
    <property type="term" value="C:nucleus"/>
    <property type="evidence" value="ECO:0007669"/>
    <property type="project" value="UniProtKB-SubCell"/>
</dbReference>
<dbReference type="GO" id="GO:0005524">
    <property type="term" value="F:ATP binding"/>
    <property type="evidence" value="ECO:0007669"/>
    <property type="project" value="UniProtKB-KW"/>
</dbReference>
<feature type="compositionally biased region" description="Basic and acidic residues" evidence="8">
    <location>
        <begin position="294"/>
        <end position="312"/>
    </location>
</feature>
<feature type="domain" description="Chromo" evidence="9">
    <location>
        <begin position="450"/>
        <end position="509"/>
    </location>
</feature>
<feature type="compositionally biased region" description="Basic residues" evidence="8">
    <location>
        <begin position="166"/>
        <end position="180"/>
    </location>
</feature>
<keyword evidence="5" id="KW-0067">ATP-binding</keyword>
<feature type="compositionally biased region" description="Low complexity" evidence="8">
    <location>
        <begin position="181"/>
        <end position="197"/>
    </location>
</feature>
<keyword evidence="2" id="KW-0677">Repeat</keyword>
<evidence type="ECO:0000256" key="6">
    <source>
        <dbReference type="ARBA" id="ARBA00023242"/>
    </source>
</evidence>
<feature type="compositionally biased region" description="Basic residues" evidence="8">
    <location>
        <begin position="243"/>
        <end position="260"/>
    </location>
</feature>
<dbReference type="InterPro" id="IPR016197">
    <property type="entry name" value="Chromo-like_dom_sf"/>
</dbReference>
<dbReference type="Gene3D" id="3.40.50.300">
    <property type="entry name" value="P-loop containing nucleotide triphosphate hydrolases"/>
    <property type="match status" value="1"/>
</dbReference>
<dbReference type="SMART" id="SM00490">
    <property type="entry name" value="HELICc"/>
    <property type="match status" value="1"/>
</dbReference>
<name>W4GT37_APHAT</name>
<feature type="region of interest" description="Disordered" evidence="8">
    <location>
        <begin position="1153"/>
        <end position="1214"/>
    </location>
</feature>
<dbReference type="Pfam" id="PF00271">
    <property type="entry name" value="Helicase_C"/>
    <property type="match status" value="1"/>
</dbReference>
<dbReference type="InterPro" id="IPR049730">
    <property type="entry name" value="SNF2/RAD54-like_C"/>
</dbReference>
<dbReference type="PANTHER" id="PTHR45623:SF11">
    <property type="entry name" value="KISMET, ISOFORM C"/>
    <property type="match status" value="1"/>
</dbReference>
<dbReference type="CDD" id="cd18793">
    <property type="entry name" value="SF2_C_SNF"/>
    <property type="match status" value="1"/>
</dbReference>
<evidence type="ECO:0008006" key="13">
    <source>
        <dbReference type="Google" id="ProtNLM"/>
    </source>
</evidence>
<accession>W4GT37</accession>
<dbReference type="Pfam" id="PF00385">
    <property type="entry name" value="Chromo"/>
    <property type="match status" value="2"/>
</dbReference>
<dbReference type="GO" id="GO:0140658">
    <property type="term" value="F:ATP-dependent chromatin remodeler activity"/>
    <property type="evidence" value="ECO:0007669"/>
    <property type="project" value="TreeGrafter"/>
</dbReference>
<feature type="region of interest" description="Disordered" evidence="8">
    <location>
        <begin position="1"/>
        <end position="319"/>
    </location>
</feature>
<dbReference type="CDD" id="cd18659">
    <property type="entry name" value="CD2_tandem"/>
    <property type="match status" value="1"/>
</dbReference>
<feature type="compositionally biased region" description="Acidic residues" evidence="8">
    <location>
        <begin position="141"/>
        <end position="160"/>
    </location>
</feature>
<keyword evidence="7" id="KW-0175">Coiled coil</keyword>
<evidence type="ECO:0000313" key="12">
    <source>
        <dbReference type="EMBL" id="ETV82872.1"/>
    </source>
</evidence>
<dbReference type="SMART" id="SM00298">
    <property type="entry name" value="CHROMO"/>
    <property type="match status" value="2"/>
</dbReference>
<dbReference type="GO" id="GO:0016887">
    <property type="term" value="F:ATP hydrolysis activity"/>
    <property type="evidence" value="ECO:0007669"/>
    <property type="project" value="TreeGrafter"/>
</dbReference>
<evidence type="ECO:0000256" key="7">
    <source>
        <dbReference type="SAM" id="Coils"/>
    </source>
</evidence>
<dbReference type="InterPro" id="IPR000330">
    <property type="entry name" value="SNF2_N"/>
</dbReference>
<evidence type="ECO:0000259" key="9">
    <source>
        <dbReference type="PROSITE" id="PS50013"/>
    </source>
</evidence>
<feature type="compositionally biased region" description="Basic and acidic residues" evidence="8">
    <location>
        <begin position="105"/>
        <end position="121"/>
    </location>
</feature>
<organism evidence="12">
    <name type="scientific">Aphanomyces astaci</name>
    <name type="common">Crayfish plague agent</name>
    <dbReference type="NCBI Taxonomy" id="112090"/>
    <lineage>
        <taxon>Eukaryota</taxon>
        <taxon>Sar</taxon>
        <taxon>Stramenopiles</taxon>
        <taxon>Oomycota</taxon>
        <taxon>Saprolegniomycetes</taxon>
        <taxon>Saprolegniales</taxon>
        <taxon>Verrucalvaceae</taxon>
        <taxon>Aphanomyces</taxon>
    </lineage>
</organism>
<feature type="coiled-coil region" evidence="7">
    <location>
        <begin position="1810"/>
        <end position="1844"/>
    </location>
</feature>
<feature type="compositionally biased region" description="Polar residues" evidence="8">
    <location>
        <begin position="1459"/>
        <end position="1475"/>
    </location>
</feature>
<dbReference type="InterPro" id="IPR001650">
    <property type="entry name" value="Helicase_C-like"/>
</dbReference>
<feature type="domain" description="Helicase C-terminal" evidence="11">
    <location>
        <begin position="897"/>
        <end position="1049"/>
    </location>
</feature>
<dbReference type="GO" id="GO:0003677">
    <property type="term" value="F:DNA binding"/>
    <property type="evidence" value="ECO:0007669"/>
    <property type="project" value="TreeGrafter"/>
</dbReference>
<dbReference type="InterPro" id="IPR000953">
    <property type="entry name" value="Chromo/chromo_shadow_dom"/>
</dbReference>
<feature type="compositionally biased region" description="Basic and acidic residues" evidence="8">
    <location>
        <begin position="364"/>
        <end position="378"/>
    </location>
</feature>
<feature type="compositionally biased region" description="Basic residues" evidence="8">
    <location>
        <begin position="122"/>
        <end position="135"/>
    </location>
</feature>
<dbReference type="GO" id="GO:0042393">
    <property type="term" value="F:histone binding"/>
    <property type="evidence" value="ECO:0007669"/>
    <property type="project" value="TreeGrafter"/>
</dbReference>
<sequence length="1963" mass="221798">MADKRKHVDAAGLLSSDDEINETNLRKRLRLARQSTLHENELVPRSPESIYGSEDDSTALEQHSKPPPPPQSGVVGRPRRLIRDAKRAAPAVPPPASKAQQAKLLDYDAFLKQHGIEEKVSRGGRRTSTRAKTSKRSYSSDDIEDDEDDEDDEADSSSSDDDAKPVPKKGTRSSARKPPAKKQAAAVSSKSRTATQRSSKKTTTKQDHSNSNSSDTDDFVAEVSSSSKKATKKKKAASTTAAKSKKNKAGPAKAKKRNVQPKRALSSSHDDDSYNSSNDSAKATSFSRKKGKKPHDDSTDSDELFRKLPRGDDESDDGDECFIVDKVLAKETHTAAEWAKKCRGMHTHYVSLGSIFVDDDDDDDHRTTQDDTEPKDVAADDDDEDAPGIEKFLIKWRNLSYLHVTWETESALVEYEKNAKGKLQRFQDRTAKLLLLDEAQGDEYFNPEFCTVDRILNVQPSDVDDGKGGFQLEYYVKWKALPYDECTWEQEVDVHDDAAVQLYHAFNKEPPPPSSAASLKRTTAQFRPYNADNPIRFKTDLQQLRDYQVEGVNWMIFNWYNHRNSLLADEMGLGKTVQTVAYINHLVTKENLRGPYLIIAPLSTLSHWQREFTGWTNLNAIVFHGSQSARKIIEDYEFYRPTTSSSTSKARSKGKAASSNHHQQPQYRFDVLITTFEMCTANDYLTLARIKWQLAVVDEAHRLKNKKSKFSSVLEDRFQYENLLLLTGTPLQNNVEELWTLLHFLDSDKFQSASDFVDLFGELKDSSQVEKLHKELKPFLLRRMKEDVEKSLAPKEETIIEVELTVFQKQYYRAIYEKNSQFLARGGKKAHAPSLMNVVMELRKCCNHPFLIRGAEEREVMRLQKQQPRNLPLSTRREAVHKQLNDLLVTSCGKLVLLDKLLPRLRDGGHRVLIFSQFKIMLNILEDYLRMRGYPRERIDGSITGNDRQAAIDRYCDPHRDSFVMLLSTRAGGVGINLTAADTCIIYDSDWNPQNDLQAQARCHRIGQKKSVKVYRLLTSKTYELHMFHQASMKLGLDQAVLGGIRQVQSAAKGGPPSKEEIESLLKYGAYEMFKEDDADAASKKFNEESVDEILKRSKTVVHDPKKDQTVAAFGSSFSKATFVSSENPAEQVALDDPDFWIKVIGLTGVAESNAKHNKTPEKRRCKGRKTYKEIGSDEDRHDADGEYKVEDEASESSSDDDDTADAHHGSTTSATGEVKAISAAYSNVHRFHQNFVTALLTYGYGRWTKIRMSDPILTNFPVVKIKDYAMGFMVQMLRVASMDPHTNHAAPTSTDATAVNQQQLVRDAMNKMALKYKFVVYWLQVLHRESNNQSSQSREMFNLHEIPVQEELTRLNVVASLAKTAGKYLQLLDSLFVLDQFVSKRLSPMLEVMAILNTPYNSDSSPLADNGDVPTTVARNLVEDLEDAVDAKEPLVAADASPSPANPPTTTAEDEGDTTSSLQDGNVHPSTAASSSKVILPPDVVAKWTHYFGALYKMPAIPVVQWWSSPHDDVRLLYIVHRYGWLRGTKAQFQQIRTDRLLFPPTHPGGRDNAPWPSIATLNKRVKAIIRYWADKSIQSVLPTAPPPPVAPRLAPPPLAKATVKSASHAFLQHMWERRSRFMGLLMSHGVPDVRLCTNALEEREKWRYFLFDPVLRAKHFSPQELLAEATSLEAVCISFLGNTKPLKSTERSVFGAYRHDWVVTHDQARGILYRLDLFRILRQEVLVLRPAELHATMAQVVGHVHQVQSAPSWWKSPECDILLMQGVECYGLDDHIKDMWQLDLFQRLNPSQSFPSVSWVDSTVMTCAKAVVRTRRAAEAALEEQQRQQAIEAARVQAEERQRALLANDQAKQEAGREAQPVPAEQIRPRFTSEPDVERTAMALEDPHCNTKAFMWYLLQKKEAELRSESNKVEYRARRDDIHRQIEHERQAREEELKAGLGTSQPGVRAPEVIEIDDDSE</sequence>
<dbReference type="InterPro" id="IPR014001">
    <property type="entry name" value="Helicase_ATP-bd"/>
</dbReference>
<dbReference type="RefSeq" id="XP_009827543.1">
    <property type="nucleotide sequence ID" value="XM_009829241.1"/>
</dbReference>
<dbReference type="Gene3D" id="3.40.50.10810">
    <property type="entry name" value="Tandem AAA-ATPase domain"/>
    <property type="match status" value="1"/>
</dbReference>